<protein>
    <submittedName>
        <fullName evidence="1">Uncharacterized protein</fullName>
    </submittedName>
</protein>
<accession>A0A4Y2KDG4</accession>
<dbReference type="EMBL" id="BGPR01194394">
    <property type="protein sequence ID" value="GBN00328.1"/>
    <property type="molecule type" value="Genomic_DNA"/>
</dbReference>
<organism evidence="1 2">
    <name type="scientific">Araneus ventricosus</name>
    <name type="common">Orbweaver spider</name>
    <name type="synonym">Epeira ventricosa</name>
    <dbReference type="NCBI Taxonomy" id="182803"/>
    <lineage>
        <taxon>Eukaryota</taxon>
        <taxon>Metazoa</taxon>
        <taxon>Ecdysozoa</taxon>
        <taxon>Arthropoda</taxon>
        <taxon>Chelicerata</taxon>
        <taxon>Arachnida</taxon>
        <taxon>Araneae</taxon>
        <taxon>Araneomorphae</taxon>
        <taxon>Entelegynae</taxon>
        <taxon>Araneoidea</taxon>
        <taxon>Araneidae</taxon>
        <taxon>Araneus</taxon>
    </lineage>
</organism>
<sequence>MQVIHVGSKVRYRSSPIPPIPPLSTRRISDFLPSSRGPNLGKPFDVPLASYRGLKLESTHEVMDFELFGIPPLKIISPKFHMFFDLGDCFFLPVFQKFHFGMDVNGPL</sequence>
<evidence type="ECO:0000313" key="1">
    <source>
        <dbReference type="EMBL" id="GBN00328.1"/>
    </source>
</evidence>
<proteinExistence type="predicted"/>
<keyword evidence="2" id="KW-1185">Reference proteome</keyword>
<comment type="caution">
    <text evidence="1">The sequence shown here is derived from an EMBL/GenBank/DDBJ whole genome shotgun (WGS) entry which is preliminary data.</text>
</comment>
<evidence type="ECO:0000313" key="2">
    <source>
        <dbReference type="Proteomes" id="UP000499080"/>
    </source>
</evidence>
<dbReference type="Proteomes" id="UP000499080">
    <property type="component" value="Unassembled WGS sequence"/>
</dbReference>
<reference evidence="1 2" key="1">
    <citation type="journal article" date="2019" name="Sci. Rep.">
        <title>Orb-weaving spider Araneus ventricosus genome elucidates the spidroin gene catalogue.</title>
        <authorList>
            <person name="Kono N."/>
            <person name="Nakamura H."/>
            <person name="Ohtoshi R."/>
            <person name="Moran D.A.P."/>
            <person name="Shinohara A."/>
            <person name="Yoshida Y."/>
            <person name="Fujiwara M."/>
            <person name="Mori M."/>
            <person name="Tomita M."/>
            <person name="Arakawa K."/>
        </authorList>
    </citation>
    <scope>NUCLEOTIDE SEQUENCE [LARGE SCALE GENOMIC DNA]</scope>
</reference>
<name>A0A4Y2KDG4_ARAVE</name>
<gene>
    <name evidence="1" type="ORF">AVEN_187131_1</name>
</gene>
<dbReference type="AlphaFoldDB" id="A0A4Y2KDG4"/>